<gene>
    <name evidence="1" type="ORF">EJB06_30880</name>
</gene>
<dbReference type="Pfam" id="PF16816">
    <property type="entry name" value="DotD"/>
    <property type="match status" value="1"/>
</dbReference>
<dbReference type="InterPro" id="IPR038140">
    <property type="entry name" value="DotD_sf"/>
</dbReference>
<accession>A0A430HCC7</accession>
<dbReference type="Proteomes" id="UP000278085">
    <property type="component" value="Unassembled WGS sequence"/>
</dbReference>
<sequence length="159" mass="17688">MQNMEGSAMMKHCLHYVVVSWWLAGCSSPVILTPNDADAMVDQRILDAARKIESAQLHLYRSATLDERARRPKAVVYSSAGRVTISWKGDASQLLSRLASDCGLKFTQMGVRMPLPVAIDVRDEPLPAVLDQIRLQVGYRAVVEQNVNVLVLHYGRPQS</sequence>
<reference evidence="1 2" key="1">
    <citation type="submission" date="2018-12" db="EMBL/GenBank/DDBJ databases">
        <authorList>
            <person name="Yang E."/>
        </authorList>
    </citation>
    <scope>NUCLEOTIDE SEQUENCE [LARGE SCALE GENOMIC DNA]</scope>
    <source>
        <strain evidence="1 2">SOD</strain>
    </source>
</reference>
<dbReference type="EMBL" id="RXLQ01000034">
    <property type="protein sequence ID" value="RSZ55167.1"/>
    <property type="molecule type" value="Genomic_DNA"/>
</dbReference>
<keyword evidence="2" id="KW-1185">Reference proteome</keyword>
<evidence type="ECO:0000313" key="2">
    <source>
        <dbReference type="Proteomes" id="UP000278085"/>
    </source>
</evidence>
<dbReference type="Gene3D" id="3.55.50.60">
    <property type="entry name" value="DotD protein"/>
    <property type="match status" value="1"/>
</dbReference>
<proteinExistence type="predicted"/>
<protein>
    <submittedName>
        <fullName evidence="1">Conjugal transfer protein TraH</fullName>
    </submittedName>
</protein>
<evidence type="ECO:0000313" key="1">
    <source>
        <dbReference type="EMBL" id="RSZ55167.1"/>
    </source>
</evidence>
<comment type="caution">
    <text evidence="1">The sequence shown here is derived from an EMBL/GenBank/DDBJ whole genome shotgun (WGS) entry which is preliminary data.</text>
</comment>
<name>A0A430HCC7_9BURK</name>
<dbReference type="AlphaFoldDB" id="A0A430HCC7"/>
<organism evidence="1 2">
    <name type="scientific">Massilia atriviolacea</name>
    <dbReference type="NCBI Taxonomy" id="2495579"/>
    <lineage>
        <taxon>Bacteria</taxon>
        <taxon>Pseudomonadati</taxon>
        <taxon>Pseudomonadota</taxon>
        <taxon>Betaproteobacteria</taxon>
        <taxon>Burkholderiales</taxon>
        <taxon>Oxalobacteraceae</taxon>
        <taxon>Telluria group</taxon>
        <taxon>Massilia</taxon>
    </lineage>
</organism>
<dbReference type="InterPro" id="IPR031817">
    <property type="entry name" value="DotD"/>
</dbReference>
<dbReference type="OrthoDB" id="6480875at2"/>